<dbReference type="PANTHER" id="PTHR30036">
    <property type="entry name" value="D-XYLOSE-BINDING PERIPLASMIC PROTEIN"/>
    <property type="match status" value="1"/>
</dbReference>
<sequence>MSVREKILWAAGVILLIILYLASSTDLIIKEREVQIHPVSIILNDVNDTYFQNFKKGVDQAAQDYYADTSYTTLYDEISQEQQLWLINREIEDGAEAVVVVPVDSADLDGALAEHRSAVPLVILGEGPMENGVCGRILVDSRGAGKLLAEEALKEQPEETVWYLIAGRLDPANTDLILEGVKGVLEEQGAEYVLTGADRNGKPIRSAMEEAALSGKKAAVIAMDKEILTEAAEILKSEPELQAGILGVYGVGSTTSLLGSLEAGVIDGLVTFDQYTAGYQSVETAVEAIRSADLKETVQMDYYYITGENLREKKYETMLYPME</sequence>
<dbReference type="Proteomes" id="UP000824101">
    <property type="component" value="Unassembled WGS sequence"/>
</dbReference>
<dbReference type="InterPro" id="IPR025997">
    <property type="entry name" value="SBP_2_dom"/>
</dbReference>
<evidence type="ECO:0000256" key="1">
    <source>
        <dbReference type="ARBA" id="ARBA00004196"/>
    </source>
</evidence>
<evidence type="ECO:0000259" key="3">
    <source>
        <dbReference type="Pfam" id="PF13407"/>
    </source>
</evidence>
<evidence type="ECO:0000313" key="4">
    <source>
        <dbReference type="EMBL" id="HIZ79179.1"/>
    </source>
</evidence>
<dbReference type="Pfam" id="PF13407">
    <property type="entry name" value="Peripla_BP_4"/>
    <property type="match status" value="1"/>
</dbReference>
<evidence type="ECO:0000256" key="2">
    <source>
        <dbReference type="ARBA" id="ARBA00007639"/>
    </source>
</evidence>
<proteinExistence type="inferred from homology"/>
<accession>A0A9D2K6T7</accession>
<comment type="caution">
    <text evidence="4">The sequence shown here is derived from an EMBL/GenBank/DDBJ whole genome shotgun (WGS) entry which is preliminary data.</text>
</comment>
<dbReference type="AlphaFoldDB" id="A0A9D2K6T7"/>
<protein>
    <submittedName>
        <fullName evidence="4">Substrate-binding domain-containing protein</fullName>
    </submittedName>
</protein>
<dbReference type="InterPro" id="IPR028082">
    <property type="entry name" value="Peripla_BP_I"/>
</dbReference>
<dbReference type="EMBL" id="DXBC01000079">
    <property type="protein sequence ID" value="HIZ79179.1"/>
    <property type="molecule type" value="Genomic_DNA"/>
</dbReference>
<dbReference type="GO" id="GO:0030288">
    <property type="term" value="C:outer membrane-bounded periplasmic space"/>
    <property type="evidence" value="ECO:0007669"/>
    <property type="project" value="TreeGrafter"/>
</dbReference>
<dbReference type="InterPro" id="IPR050555">
    <property type="entry name" value="Bact_Solute-Bind_Prot2"/>
</dbReference>
<feature type="domain" description="Periplasmic binding protein" evidence="3">
    <location>
        <begin position="40"/>
        <end position="290"/>
    </location>
</feature>
<comment type="subcellular location">
    <subcellularLocation>
        <location evidence="1">Cell envelope</location>
    </subcellularLocation>
</comment>
<reference evidence="4" key="1">
    <citation type="journal article" date="2021" name="PeerJ">
        <title>Extensive microbial diversity within the chicken gut microbiome revealed by metagenomics and culture.</title>
        <authorList>
            <person name="Gilroy R."/>
            <person name="Ravi A."/>
            <person name="Getino M."/>
            <person name="Pursley I."/>
            <person name="Horton D.L."/>
            <person name="Alikhan N.F."/>
            <person name="Baker D."/>
            <person name="Gharbi K."/>
            <person name="Hall N."/>
            <person name="Watson M."/>
            <person name="Adriaenssens E.M."/>
            <person name="Foster-Nyarko E."/>
            <person name="Jarju S."/>
            <person name="Secka A."/>
            <person name="Antonio M."/>
            <person name="Oren A."/>
            <person name="Chaudhuri R.R."/>
            <person name="La Ragione R."/>
            <person name="Hildebrand F."/>
            <person name="Pallen M.J."/>
        </authorList>
    </citation>
    <scope>NUCLEOTIDE SEQUENCE</scope>
    <source>
        <strain evidence="4">ChiBcec1-1093</strain>
    </source>
</reference>
<evidence type="ECO:0000313" key="5">
    <source>
        <dbReference type="Proteomes" id="UP000824101"/>
    </source>
</evidence>
<dbReference type="Gene3D" id="3.40.50.2300">
    <property type="match status" value="2"/>
</dbReference>
<organism evidence="4 5">
    <name type="scientific">Candidatus Lachnoclostridium stercorigallinarum</name>
    <dbReference type="NCBI Taxonomy" id="2838634"/>
    <lineage>
        <taxon>Bacteria</taxon>
        <taxon>Bacillati</taxon>
        <taxon>Bacillota</taxon>
        <taxon>Clostridia</taxon>
        <taxon>Lachnospirales</taxon>
        <taxon>Lachnospiraceae</taxon>
    </lineage>
</organism>
<dbReference type="SUPFAM" id="SSF53822">
    <property type="entry name" value="Periplasmic binding protein-like I"/>
    <property type="match status" value="1"/>
</dbReference>
<reference evidence="4" key="2">
    <citation type="submission" date="2021-04" db="EMBL/GenBank/DDBJ databases">
        <authorList>
            <person name="Gilroy R."/>
        </authorList>
    </citation>
    <scope>NUCLEOTIDE SEQUENCE</scope>
    <source>
        <strain evidence="4">ChiBcec1-1093</strain>
    </source>
</reference>
<name>A0A9D2K6T7_9FIRM</name>
<gene>
    <name evidence="4" type="ORF">IAA17_05270</name>
</gene>
<dbReference type="GO" id="GO:0030246">
    <property type="term" value="F:carbohydrate binding"/>
    <property type="evidence" value="ECO:0007669"/>
    <property type="project" value="TreeGrafter"/>
</dbReference>
<dbReference type="PANTHER" id="PTHR30036:SF7">
    <property type="entry name" value="ABC TRANSPORTER PERIPLASMIC-BINDING PROTEIN YPHF"/>
    <property type="match status" value="1"/>
</dbReference>
<comment type="similarity">
    <text evidence="2">Belongs to the bacterial solute-binding protein 2 family.</text>
</comment>